<dbReference type="InterPro" id="IPR000847">
    <property type="entry name" value="LysR_HTH_N"/>
</dbReference>
<dbReference type="Gene3D" id="3.40.190.10">
    <property type="entry name" value="Periplasmic binding protein-like II"/>
    <property type="match status" value="2"/>
</dbReference>
<dbReference type="InterPro" id="IPR005119">
    <property type="entry name" value="LysR_subst-bd"/>
</dbReference>
<evidence type="ECO:0000313" key="7">
    <source>
        <dbReference type="Proteomes" id="UP000019226"/>
    </source>
</evidence>
<feature type="domain" description="HTH lysR-type" evidence="5">
    <location>
        <begin position="1"/>
        <end position="32"/>
    </location>
</feature>
<dbReference type="SUPFAM" id="SSF53850">
    <property type="entry name" value="Periplasmic binding protein-like II"/>
    <property type="match status" value="1"/>
</dbReference>
<dbReference type="PROSITE" id="PS50931">
    <property type="entry name" value="HTH_LYSR"/>
    <property type="match status" value="1"/>
</dbReference>
<gene>
    <name evidence="6" type="ORF">CCASEI_00640</name>
</gene>
<dbReference type="Pfam" id="PF03466">
    <property type="entry name" value="LysR_substrate"/>
    <property type="match status" value="1"/>
</dbReference>
<dbReference type="PANTHER" id="PTHR30126">
    <property type="entry name" value="HTH-TYPE TRANSCRIPTIONAL REGULATOR"/>
    <property type="match status" value="1"/>
</dbReference>
<proteinExistence type="inferred from homology"/>
<comment type="similarity">
    <text evidence="1">Belongs to the LysR transcriptional regulatory family.</text>
</comment>
<protein>
    <submittedName>
        <fullName evidence="6">LysR family transcriptional regulator</fullName>
    </submittedName>
</protein>
<dbReference type="Proteomes" id="UP000019226">
    <property type="component" value="Chromosome"/>
</dbReference>
<keyword evidence="7" id="KW-1185">Reference proteome</keyword>
<evidence type="ECO:0000256" key="1">
    <source>
        <dbReference type="ARBA" id="ARBA00009437"/>
    </source>
</evidence>
<evidence type="ECO:0000256" key="4">
    <source>
        <dbReference type="ARBA" id="ARBA00023163"/>
    </source>
</evidence>
<keyword evidence="3" id="KW-0238">DNA-binding</keyword>
<dbReference type="EMBL" id="CP004350">
    <property type="protein sequence ID" value="AHI18713.1"/>
    <property type="molecule type" value="Genomic_DNA"/>
</dbReference>
<evidence type="ECO:0000313" key="6">
    <source>
        <dbReference type="EMBL" id="AHI18713.1"/>
    </source>
</evidence>
<sequence>MAQPNASRAIAELEATMQSHLLDRRPSGSVPTPFGLSLAAHAREVLDAARDFQSWVAENHDESQKALSVGASLTIAETLLPVWIAALRERYPDVQVAISVVNSAEVISQVRHGHFHVGFIETPHVPVQLNAHIVQEDELFVVISPHHPWASRQGRISLQELAETALVVREPGSGTFVAQQDHLAGLDVATPAQVLNSIAAVRVAVASGAGPAVMSELAVRDQLANGNLLRVPLEGDKITRPLTAIWSGHRRPPRLAHELITIAKSTGA</sequence>
<name>A0ABM5PLH0_9CORY</name>
<keyword evidence="2" id="KW-0805">Transcription regulation</keyword>
<dbReference type="InterPro" id="IPR036390">
    <property type="entry name" value="WH_DNA-bd_sf"/>
</dbReference>
<accession>A0ABM5PLH0</accession>
<dbReference type="InterPro" id="IPR036388">
    <property type="entry name" value="WH-like_DNA-bd_sf"/>
</dbReference>
<organism evidence="6 7">
    <name type="scientific">Corynebacterium casei LMG S-19264</name>
    <dbReference type="NCBI Taxonomy" id="1285583"/>
    <lineage>
        <taxon>Bacteria</taxon>
        <taxon>Bacillati</taxon>
        <taxon>Actinomycetota</taxon>
        <taxon>Actinomycetes</taxon>
        <taxon>Mycobacteriales</taxon>
        <taxon>Corynebacteriaceae</taxon>
        <taxon>Corynebacterium</taxon>
    </lineage>
</organism>
<dbReference type="Gene3D" id="1.10.10.10">
    <property type="entry name" value="Winged helix-like DNA-binding domain superfamily/Winged helix DNA-binding domain"/>
    <property type="match status" value="1"/>
</dbReference>
<keyword evidence="4" id="KW-0804">Transcription</keyword>
<evidence type="ECO:0000259" key="5">
    <source>
        <dbReference type="PROSITE" id="PS50931"/>
    </source>
</evidence>
<evidence type="ECO:0000256" key="3">
    <source>
        <dbReference type="ARBA" id="ARBA00023125"/>
    </source>
</evidence>
<dbReference type="SUPFAM" id="SSF46785">
    <property type="entry name" value="Winged helix' DNA-binding domain"/>
    <property type="match status" value="1"/>
</dbReference>
<reference evidence="7" key="1">
    <citation type="submission" date="2013-02" db="EMBL/GenBank/DDBJ databases">
        <title>The complete genome sequence of Corynebacterium casei LMG S-19264 (=DSM 44701).</title>
        <authorList>
            <person name="Ruckert C."/>
            <person name="Albersmeier A."/>
            <person name="Kalinowski J."/>
        </authorList>
    </citation>
    <scope>NUCLEOTIDE SEQUENCE [LARGE SCALE GENOMIC DNA]</scope>
    <source>
        <strain evidence="7">LMG S-19264</strain>
    </source>
</reference>
<dbReference type="PANTHER" id="PTHR30126:SF39">
    <property type="entry name" value="HTH-TYPE TRANSCRIPTIONAL REGULATOR CYSL"/>
    <property type="match status" value="1"/>
</dbReference>
<evidence type="ECO:0000256" key="2">
    <source>
        <dbReference type="ARBA" id="ARBA00023015"/>
    </source>
</evidence>